<dbReference type="PANTHER" id="PTHR12558:SF13">
    <property type="entry name" value="CELL DIVISION CYCLE PROTEIN 27 HOMOLOG"/>
    <property type="match status" value="1"/>
</dbReference>
<dbReference type="SUPFAM" id="SSF48452">
    <property type="entry name" value="TPR-like"/>
    <property type="match status" value="5"/>
</dbReference>
<dbReference type="InterPro" id="IPR019734">
    <property type="entry name" value="TPR_rpt"/>
</dbReference>
<dbReference type="Pfam" id="PF13432">
    <property type="entry name" value="TPR_16"/>
    <property type="match status" value="2"/>
</dbReference>
<feature type="chain" id="PRO_5038701650" evidence="2">
    <location>
        <begin position="25"/>
        <end position="995"/>
    </location>
</feature>
<evidence type="ECO:0000256" key="1">
    <source>
        <dbReference type="PROSITE-ProRule" id="PRU00339"/>
    </source>
</evidence>
<accession>A0A9D1VPP9</accession>
<dbReference type="AlphaFoldDB" id="A0A9D1VPP9"/>
<dbReference type="EMBL" id="DXFB01000021">
    <property type="protein sequence ID" value="HIX44744.1"/>
    <property type="molecule type" value="Genomic_DNA"/>
</dbReference>
<dbReference type="InterPro" id="IPR011990">
    <property type="entry name" value="TPR-like_helical_dom_sf"/>
</dbReference>
<evidence type="ECO:0000313" key="4">
    <source>
        <dbReference type="Proteomes" id="UP000824246"/>
    </source>
</evidence>
<dbReference type="PROSITE" id="PS50005">
    <property type="entry name" value="TPR"/>
    <property type="match status" value="5"/>
</dbReference>
<protein>
    <submittedName>
        <fullName evidence="3">Tetratricopeptide repeat protein</fullName>
    </submittedName>
</protein>
<feature type="repeat" description="TPR" evidence="1">
    <location>
        <begin position="316"/>
        <end position="349"/>
    </location>
</feature>
<dbReference type="Gene3D" id="1.25.40.10">
    <property type="entry name" value="Tetratricopeptide repeat domain"/>
    <property type="match status" value="8"/>
</dbReference>
<comment type="caution">
    <text evidence="3">The sequence shown here is derived from an EMBL/GenBank/DDBJ whole genome shotgun (WGS) entry which is preliminary data.</text>
</comment>
<dbReference type="SMART" id="SM00028">
    <property type="entry name" value="TPR"/>
    <property type="match status" value="10"/>
</dbReference>
<proteinExistence type="predicted"/>
<keyword evidence="1" id="KW-0802">TPR repeat</keyword>
<feature type="repeat" description="TPR" evidence="1">
    <location>
        <begin position="761"/>
        <end position="794"/>
    </location>
</feature>
<gene>
    <name evidence="3" type="ORF">H9982_00845</name>
</gene>
<evidence type="ECO:0000256" key="2">
    <source>
        <dbReference type="SAM" id="SignalP"/>
    </source>
</evidence>
<feature type="repeat" description="TPR" evidence="1">
    <location>
        <begin position="617"/>
        <end position="650"/>
    </location>
</feature>
<evidence type="ECO:0000313" key="3">
    <source>
        <dbReference type="EMBL" id="HIX44744.1"/>
    </source>
</evidence>
<sequence length="995" mass="113356">MKQKLILLTLAIAAVLPCTMAAQALYMTDATTELERGKAMYHTGNYAGCADVMRALLRRTHDAALQEEIEYYIAISCVKSGNDRVPAQLAAFQRKYPMSSHRAEIRMAHADYYYYKGEYDKAVNIYSTIDLGTLQPYMRDDWCYRLASSYLQTGKPERALPLFTALAQNSARYTNEARFFEGYIFFGMKRYNEARRSLTQVQSTSEYGNDALFMLAEIEFGEKKYARTVALGERLLDNCDNTDHITELHRITGESHFMLGNDIQAHEHLQKYIDAAESPDRSALYMSGLLAYRDNNHEKAIADLSRTVDSDDAMSQNAYLHIGLCYLQLDDTRSAMLAFEKAAATHYNESIRETALYNYALCSYESNFSMFDRTISVFEQFLNDYPSSVYIDDINSRLADLYVNSRNYRTALSSIERIKHPSRDLLEARQQILYLLGTEAFVDNRIAEAGDWFLKAVKAGNFAPEYRARSLYWLGECCYRQRSYPEALRCYNNFLNSNIMTDATTVSLAYYNIAYCHYEQKAYQKALDTFDRFVKRKDTERLLRVDAFNRIGDCYYYGRRYTNAEKAYARAASLHDNGSDYALLQQAVMAGLNKRKSEKARLLGTFATDYPQSEYLETAFNELGQTYIELNRPNEAIATYQKLIAAYPQSTSARKASLQLGMLYYNAGQTTQSITAYKGLITQFPSSKEARIAAEDLKSIYIEENKIDELTAFMQSQGKRYENAEIDSLNYLAAERNYMRSQKTDALEQYASRFPNGNFTAQACYYIAHEAFAVQNYDKALENYTTALQLSPDADFAEEALARRSEILYMRKAYDEVLPVFAALEQRATTPENRMAARLGLLRTGNALNRHETVIEAAGKLLADSKLSPELKQEALYCRATAYRLSGNSGKAADDYLALSGDTRSEYGAESAYRVAQFYYDSKAYDKAETAANKFIDTGSPHAYWLARNIILLSDVYAAKGEKFKAKQYLTSLKANYPGKDDDIAERIAQRLKSL</sequence>
<dbReference type="Pfam" id="PF13174">
    <property type="entry name" value="TPR_6"/>
    <property type="match status" value="4"/>
</dbReference>
<dbReference type="Proteomes" id="UP000824246">
    <property type="component" value="Unassembled WGS sequence"/>
</dbReference>
<organism evidence="3 4">
    <name type="scientific">Candidatus Barnesiella excrementipullorum</name>
    <dbReference type="NCBI Taxonomy" id="2838479"/>
    <lineage>
        <taxon>Bacteria</taxon>
        <taxon>Pseudomonadati</taxon>
        <taxon>Bacteroidota</taxon>
        <taxon>Bacteroidia</taxon>
        <taxon>Bacteroidales</taxon>
        <taxon>Barnesiellaceae</taxon>
        <taxon>Barnesiella</taxon>
    </lineage>
</organism>
<name>A0A9D1VPP9_9BACT</name>
<feature type="repeat" description="TPR" evidence="1">
    <location>
        <begin position="507"/>
        <end position="540"/>
    </location>
</feature>
<feature type="signal peptide" evidence="2">
    <location>
        <begin position="1"/>
        <end position="24"/>
    </location>
</feature>
<reference evidence="3" key="1">
    <citation type="journal article" date="2021" name="PeerJ">
        <title>Extensive microbial diversity within the chicken gut microbiome revealed by metagenomics and culture.</title>
        <authorList>
            <person name="Gilroy R."/>
            <person name="Ravi A."/>
            <person name="Getino M."/>
            <person name="Pursley I."/>
            <person name="Horton D.L."/>
            <person name="Alikhan N.F."/>
            <person name="Baker D."/>
            <person name="Gharbi K."/>
            <person name="Hall N."/>
            <person name="Watson M."/>
            <person name="Adriaenssens E.M."/>
            <person name="Foster-Nyarko E."/>
            <person name="Jarju S."/>
            <person name="Secka A."/>
            <person name="Antonio M."/>
            <person name="Oren A."/>
            <person name="Chaudhuri R.R."/>
            <person name="La Ragione R."/>
            <person name="Hildebrand F."/>
            <person name="Pallen M.J."/>
        </authorList>
    </citation>
    <scope>NUCLEOTIDE SEQUENCE</scope>
    <source>
        <strain evidence="3">ChiHjej12B11-16260</strain>
    </source>
</reference>
<feature type="repeat" description="TPR" evidence="1">
    <location>
        <begin position="545"/>
        <end position="578"/>
    </location>
</feature>
<reference evidence="3" key="2">
    <citation type="submission" date="2021-04" db="EMBL/GenBank/DDBJ databases">
        <authorList>
            <person name="Gilroy R."/>
        </authorList>
    </citation>
    <scope>NUCLEOTIDE SEQUENCE</scope>
    <source>
        <strain evidence="3">ChiHjej12B11-16260</strain>
    </source>
</reference>
<dbReference type="PANTHER" id="PTHR12558">
    <property type="entry name" value="CELL DIVISION CYCLE 16,23,27"/>
    <property type="match status" value="1"/>
</dbReference>
<keyword evidence="2" id="KW-0732">Signal</keyword>